<feature type="domain" description="Cas12f1-like TNB" evidence="8">
    <location>
        <begin position="217"/>
        <end position="282"/>
    </location>
</feature>
<evidence type="ECO:0000256" key="6">
    <source>
        <dbReference type="SAM" id="MobiDB-lite"/>
    </source>
</evidence>
<feature type="compositionally biased region" description="Basic and acidic residues" evidence="6">
    <location>
        <begin position="133"/>
        <end position="145"/>
    </location>
</feature>
<dbReference type="InterPro" id="IPR010095">
    <property type="entry name" value="Cas12f1-like_TNB"/>
</dbReference>
<dbReference type="NCBIfam" id="NF040570">
    <property type="entry name" value="guided_TnpB"/>
    <property type="match status" value="1"/>
</dbReference>
<dbReference type="EMBL" id="LTAZ01000013">
    <property type="protein sequence ID" value="KYH24514.1"/>
    <property type="molecule type" value="Genomic_DNA"/>
</dbReference>
<evidence type="ECO:0000256" key="1">
    <source>
        <dbReference type="ARBA" id="ARBA00008761"/>
    </source>
</evidence>
<dbReference type="InterPro" id="IPR051399">
    <property type="entry name" value="RNA-guided_DNA_endo/Transpos"/>
</dbReference>
<proteinExistence type="inferred from homology"/>
<dbReference type="InterPro" id="IPR001959">
    <property type="entry name" value="Transposase"/>
</dbReference>
<comment type="similarity">
    <text evidence="1">In the C-terminal section; belongs to the transposase 35 family.</text>
</comment>
<sequence length="333" mass="37331">MRIEQNVKSLGGLKESYGVGQLKWKPPREFRSFTYSQSGFKLDKKGGQTVLSLSKLADIPIRLHRAIPDDATLKQVTVKKEPTGEWFATFGVEVDREPPEKPDELTDVVGIDVGILKYAHDTDGTAVESLDLSNERERLEREQRKLSRKQHGSNNYEKQRRRVAECHADLRRKRRDFLHKLSAYYAREYDLVAVEDLNVKGMIESPSNSRNTASAAWRTFLSLLEYKCNREGTHFVAINPRGTTKECTSCGVSTDKPLWVREHSCPACGFEADRDANAAWNILSRGIEDIGVGYSESTPVETALPVDTAVSAKRVVETGSPTLKERTASAVSE</sequence>
<dbReference type="GO" id="GO:0003677">
    <property type="term" value="F:DNA binding"/>
    <property type="evidence" value="ECO:0007669"/>
    <property type="project" value="UniProtKB-KW"/>
</dbReference>
<name>A0A151AA92_9EURY</name>
<dbReference type="PATRIC" id="fig|1008153.3.peg.3685"/>
<evidence type="ECO:0000256" key="3">
    <source>
        <dbReference type="ARBA" id="ARBA00022578"/>
    </source>
</evidence>
<evidence type="ECO:0000259" key="8">
    <source>
        <dbReference type="Pfam" id="PF07282"/>
    </source>
</evidence>
<accession>A0A151AA92</accession>
<keyword evidence="5" id="KW-0233">DNA recombination</keyword>
<evidence type="ECO:0000256" key="5">
    <source>
        <dbReference type="ARBA" id="ARBA00023172"/>
    </source>
</evidence>
<dbReference type="Pfam" id="PF01385">
    <property type="entry name" value="OrfB_IS605"/>
    <property type="match status" value="1"/>
</dbReference>
<dbReference type="Proteomes" id="UP000075321">
    <property type="component" value="Unassembled WGS sequence"/>
</dbReference>
<dbReference type="GO" id="GO:0006310">
    <property type="term" value="P:DNA recombination"/>
    <property type="evidence" value="ECO:0007669"/>
    <property type="project" value="UniProtKB-KW"/>
</dbReference>
<gene>
    <name evidence="9" type="ORF">HAPAU_34970</name>
</gene>
<reference evidence="9 10" key="1">
    <citation type="submission" date="2016-02" db="EMBL/GenBank/DDBJ databases">
        <title>Genome sequence of Halalkalicoccus paucihalophilus DSM 24557.</title>
        <authorList>
            <person name="Poehlein A."/>
            <person name="Daniel R."/>
        </authorList>
    </citation>
    <scope>NUCLEOTIDE SEQUENCE [LARGE SCALE GENOMIC DNA]</scope>
    <source>
        <strain evidence="9 10">DSM 24557</strain>
    </source>
</reference>
<dbReference type="NCBIfam" id="TIGR01766">
    <property type="entry name" value="IS200/IS605 family accessory protein TnpB-like domain"/>
    <property type="match status" value="1"/>
</dbReference>
<keyword evidence="3" id="KW-0815">Transposition</keyword>
<dbReference type="Pfam" id="PF07282">
    <property type="entry name" value="Cas12f1-like_TNB"/>
    <property type="match status" value="1"/>
</dbReference>
<feature type="domain" description="Probable transposase IS891/IS1136/IS1341" evidence="7">
    <location>
        <begin position="93"/>
        <end position="204"/>
    </location>
</feature>
<dbReference type="PANTHER" id="PTHR30405">
    <property type="entry name" value="TRANSPOSASE"/>
    <property type="match status" value="1"/>
</dbReference>
<dbReference type="PANTHER" id="PTHR30405:SF25">
    <property type="entry name" value="RNA-GUIDED DNA ENDONUCLEASE INSQ-RELATED"/>
    <property type="match status" value="1"/>
</dbReference>
<keyword evidence="4" id="KW-0238">DNA-binding</keyword>
<evidence type="ECO:0000256" key="4">
    <source>
        <dbReference type="ARBA" id="ARBA00023125"/>
    </source>
</evidence>
<dbReference type="AlphaFoldDB" id="A0A151AA92"/>
<organism evidence="9 10">
    <name type="scientific">Halalkalicoccus paucihalophilus</name>
    <dbReference type="NCBI Taxonomy" id="1008153"/>
    <lineage>
        <taxon>Archaea</taxon>
        <taxon>Methanobacteriati</taxon>
        <taxon>Methanobacteriota</taxon>
        <taxon>Stenosarchaea group</taxon>
        <taxon>Halobacteria</taxon>
        <taxon>Halobacteriales</taxon>
        <taxon>Halococcaceae</taxon>
        <taxon>Halalkalicoccus</taxon>
    </lineage>
</organism>
<feature type="region of interest" description="Disordered" evidence="6">
    <location>
        <begin position="129"/>
        <end position="160"/>
    </location>
</feature>
<evidence type="ECO:0000259" key="7">
    <source>
        <dbReference type="Pfam" id="PF01385"/>
    </source>
</evidence>
<protein>
    <submittedName>
        <fullName evidence="9">Putative transposase</fullName>
    </submittedName>
</protein>
<evidence type="ECO:0000313" key="9">
    <source>
        <dbReference type="EMBL" id="KYH24514.1"/>
    </source>
</evidence>
<evidence type="ECO:0000256" key="2">
    <source>
        <dbReference type="ARBA" id="ARBA00011044"/>
    </source>
</evidence>
<dbReference type="GO" id="GO:0032196">
    <property type="term" value="P:transposition"/>
    <property type="evidence" value="ECO:0007669"/>
    <property type="project" value="UniProtKB-KW"/>
</dbReference>
<comment type="caution">
    <text evidence="9">The sequence shown here is derived from an EMBL/GenBank/DDBJ whole genome shotgun (WGS) entry which is preliminary data.</text>
</comment>
<keyword evidence="10" id="KW-1185">Reference proteome</keyword>
<comment type="similarity">
    <text evidence="2">In the N-terminal section; belongs to the transposase 2 family.</text>
</comment>
<evidence type="ECO:0000313" key="10">
    <source>
        <dbReference type="Proteomes" id="UP000075321"/>
    </source>
</evidence>